<dbReference type="InParanoid" id="C2L0J8"/>
<comment type="caution">
    <text evidence="2">The sequence shown here is derived from an EMBL/GenBank/DDBJ whole genome shotgun (WGS) entry which is preliminary data.</text>
</comment>
<dbReference type="OrthoDB" id="2056692at2"/>
<feature type="region of interest" description="Disordered" evidence="1">
    <location>
        <begin position="14"/>
        <end position="41"/>
    </location>
</feature>
<sequence length="177" mass="20393">MMSMTVSNMAKYAMAKQDFDPQSQKNQNLSPEEKEWRSLSQEERHFRNLIAAGGDPWMSPDYPGAGKEYIIPVSKDIEALARKEIRDAFLKNQGFVNSADAESYSKKFRDYAKSQSGPERRAIMYTIDQIGKDEVSKIEQKIKSVDANWSPRQSFDPKIIQEYLQEQMQIEGIDQKV</sequence>
<proteinExistence type="predicted"/>
<dbReference type="EMBL" id="ACKX01000213">
    <property type="protein sequence ID" value="EEJ50458.1"/>
    <property type="molecule type" value="Genomic_DNA"/>
</dbReference>
<evidence type="ECO:0000313" key="2">
    <source>
        <dbReference type="EMBL" id="EEJ50458.1"/>
    </source>
</evidence>
<accession>C2L0J8</accession>
<feature type="compositionally biased region" description="Polar residues" evidence="1">
    <location>
        <begin position="20"/>
        <end position="30"/>
    </location>
</feature>
<gene>
    <name evidence="2" type="ORF">HMPREF6123_2267</name>
</gene>
<evidence type="ECO:0000313" key="3">
    <source>
        <dbReference type="Proteomes" id="UP000004121"/>
    </source>
</evidence>
<feature type="compositionally biased region" description="Basic and acidic residues" evidence="1">
    <location>
        <begin position="31"/>
        <end position="41"/>
    </location>
</feature>
<dbReference type="InterPro" id="IPR024540">
    <property type="entry name" value="DUF3879"/>
</dbReference>
<dbReference type="AlphaFoldDB" id="C2L0J8"/>
<dbReference type="HOGENOM" id="CLU_1538539_0_0_9"/>
<organism evidence="2 3">
    <name type="scientific">Oribacterium sinus F0268</name>
    <dbReference type="NCBI Taxonomy" id="585501"/>
    <lineage>
        <taxon>Bacteria</taxon>
        <taxon>Bacillati</taxon>
        <taxon>Bacillota</taxon>
        <taxon>Clostridia</taxon>
        <taxon>Lachnospirales</taxon>
        <taxon>Lachnospiraceae</taxon>
        <taxon>Oribacterium</taxon>
    </lineage>
</organism>
<protein>
    <submittedName>
        <fullName evidence="2">Uncharacterized protein</fullName>
    </submittedName>
</protein>
<evidence type="ECO:0000256" key="1">
    <source>
        <dbReference type="SAM" id="MobiDB-lite"/>
    </source>
</evidence>
<dbReference type="RefSeq" id="WP_007157413.1">
    <property type="nucleotide sequence ID" value="NZ_GG668534.1"/>
</dbReference>
<keyword evidence="3" id="KW-1185">Reference proteome</keyword>
<dbReference type="STRING" id="585501.HMPREF6123_2267"/>
<dbReference type="Pfam" id="PF12995">
    <property type="entry name" value="DUF3879"/>
    <property type="match status" value="1"/>
</dbReference>
<dbReference type="Proteomes" id="UP000004121">
    <property type="component" value="Unassembled WGS sequence"/>
</dbReference>
<reference evidence="2 3" key="1">
    <citation type="submission" date="2009-04" db="EMBL/GenBank/DDBJ databases">
        <authorList>
            <person name="Qin X."/>
            <person name="Bachman B."/>
            <person name="Battles P."/>
            <person name="Bell A."/>
            <person name="Bess C."/>
            <person name="Bickham C."/>
            <person name="Chaboub L."/>
            <person name="Chen D."/>
            <person name="Coyle M."/>
            <person name="Deiros D.R."/>
            <person name="Dinh H."/>
            <person name="Forbes L."/>
            <person name="Fowler G."/>
            <person name="Francisco L."/>
            <person name="Fu Q."/>
            <person name="Gubbala S."/>
            <person name="Hale W."/>
            <person name="Han Y."/>
            <person name="Hemphill L."/>
            <person name="Highlander S.K."/>
            <person name="Hirani K."/>
            <person name="Hogues M."/>
            <person name="Jackson L."/>
            <person name="Jakkamsetti A."/>
            <person name="Javaid M."/>
            <person name="Jiang H."/>
            <person name="Korchina V."/>
            <person name="Kovar C."/>
            <person name="Lara F."/>
            <person name="Lee S."/>
            <person name="Mata R."/>
            <person name="Mathew T."/>
            <person name="Moen C."/>
            <person name="Morales K."/>
            <person name="Munidasa M."/>
            <person name="Nazareth L."/>
            <person name="Ngo R."/>
            <person name="Nguyen L."/>
            <person name="Okwuonu G."/>
            <person name="Ongeri F."/>
            <person name="Patil S."/>
            <person name="Petrosino J."/>
            <person name="Pham C."/>
            <person name="Pham P."/>
            <person name="Pu L.-L."/>
            <person name="Puazo M."/>
            <person name="Raj R."/>
            <person name="Reid J."/>
            <person name="Rouhana J."/>
            <person name="Saada N."/>
            <person name="Shang Y."/>
            <person name="Simmons D."/>
            <person name="Thornton R."/>
            <person name="Warren J."/>
            <person name="Weissenberger G."/>
            <person name="Zhang J."/>
            <person name="Zhang L."/>
            <person name="Zhou C."/>
            <person name="Zhu D."/>
            <person name="Muzny D."/>
            <person name="Worley K."/>
            <person name="Gibbs R."/>
        </authorList>
    </citation>
    <scope>NUCLEOTIDE SEQUENCE [LARGE SCALE GENOMIC DNA]</scope>
    <source>
        <strain evidence="2 3">F0268</strain>
    </source>
</reference>
<name>C2L0J8_9FIRM</name>